<evidence type="ECO:0000313" key="1">
    <source>
        <dbReference type="EMBL" id="ELY54619.1"/>
    </source>
</evidence>
<dbReference type="eggNOG" id="arCOG10859">
    <property type="taxonomic scope" value="Archaea"/>
</dbReference>
<dbReference type="Proteomes" id="UP000011688">
    <property type="component" value="Unassembled WGS sequence"/>
</dbReference>
<dbReference type="EMBL" id="AOIB01000036">
    <property type="protein sequence ID" value="ELY54619.1"/>
    <property type="molecule type" value="Genomic_DNA"/>
</dbReference>
<dbReference type="AlphaFoldDB" id="L9WYS0"/>
<dbReference type="RefSeq" id="WP_005558931.1">
    <property type="nucleotide sequence ID" value="NZ_AOIB01000036.1"/>
</dbReference>
<comment type="caution">
    <text evidence="1">The sequence shown here is derived from an EMBL/GenBank/DDBJ whole genome shotgun (WGS) entry which is preliminary data.</text>
</comment>
<dbReference type="OrthoDB" id="170784at2157"/>
<protein>
    <submittedName>
        <fullName evidence="1">Uncharacterized protein</fullName>
    </submittedName>
</protein>
<keyword evidence="2" id="KW-1185">Reference proteome</keyword>
<accession>L9WYS0</accession>
<sequence>MSEELRTETVLEGSDGSYYTGWEVTRRIRAGDWKCCLRQDDPDRQLVETESGELLLLAPVDPGALPARAEVRLEGEAARVVRTRQRCRRLRDRQYGFPDGQ</sequence>
<proteinExistence type="predicted"/>
<name>L9WYS0_9EURY</name>
<reference evidence="1 2" key="1">
    <citation type="journal article" date="2014" name="PLoS Genet.">
        <title>Phylogenetically driven sequencing of extremely halophilic archaea reveals strategies for static and dynamic osmo-response.</title>
        <authorList>
            <person name="Becker E.A."/>
            <person name="Seitzer P.M."/>
            <person name="Tritt A."/>
            <person name="Larsen D."/>
            <person name="Krusor M."/>
            <person name="Yao A.I."/>
            <person name="Wu D."/>
            <person name="Madern D."/>
            <person name="Eisen J.A."/>
            <person name="Darling A.E."/>
            <person name="Facciotti M.T."/>
        </authorList>
    </citation>
    <scope>NUCLEOTIDE SEQUENCE [LARGE SCALE GENOMIC DNA]</scope>
    <source>
        <strain evidence="1 2">DSM 10524</strain>
    </source>
</reference>
<gene>
    <name evidence="1" type="ORF">C491_18494</name>
</gene>
<evidence type="ECO:0000313" key="2">
    <source>
        <dbReference type="Proteomes" id="UP000011688"/>
    </source>
</evidence>
<organism evidence="1 2">
    <name type="scientific">Natronococcus amylolyticus DSM 10524</name>
    <dbReference type="NCBI Taxonomy" id="1227497"/>
    <lineage>
        <taxon>Archaea</taxon>
        <taxon>Methanobacteriati</taxon>
        <taxon>Methanobacteriota</taxon>
        <taxon>Stenosarchaea group</taxon>
        <taxon>Halobacteria</taxon>
        <taxon>Halobacteriales</taxon>
        <taxon>Natrialbaceae</taxon>
        <taxon>Natronococcus</taxon>
    </lineage>
</organism>